<evidence type="ECO:0000256" key="2">
    <source>
        <dbReference type="ARBA" id="ARBA00022448"/>
    </source>
</evidence>
<comment type="subcellular location">
    <subcellularLocation>
        <location evidence="1 7">Cell membrane</location>
        <topology evidence="1 7">Multi-pass membrane protein</topology>
    </subcellularLocation>
</comment>
<evidence type="ECO:0000256" key="4">
    <source>
        <dbReference type="ARBA" id="ARBA00022692"/>
    </source>
</evidence>
<comment type="caution">
    <text evidence="9">The sequence shown here is derived from an EMBL/GenBank/DDBJ whole genome shotgun (WGS) entry which is preliminary data.</text>
</comment>
<evidence type="ECO:0000313" key="9">
    <source>
        <dbReference type="EMBL" id="TDD29207.1"/>
    </source>
</evidence>
<dbReference type="PANTHER" id="PTHR30151">
    <property type="entry name" value="ALKANE SULFONATE ABC TRANSPORTER-RELATED, MEMBRANE SUBUNIT"/>
    <property type="match status" value="1"/>
</dbReference>
<dbReference type="PANTHER" id="PTHR30151:SF20">
    <property type="entry name" value="ABC TRANSPORTER PERMEASE PROTEIN HI_0355-RELATED"/>
    <property type="match status" value="1"/>
</dbReference>
<keyword evidence="4 7" id="KW-0812">Transmembrane</keyword>
<dbReference type="GO" id="GO:0055085">
    <property type="term" value="P:transmembrane transport"/>
    <property type="evidence" value="ECO:0007669"/>
    <property type="project" value="InterPro"/>
</dbReference>
<dbReference type="CDD" id="cd06261">
    <property type="entry name" value="TM_PBP2"/>
    <property type="match status" value="1"/>
</dbReference>
<feature type="transmembrane region" description="Helical" evidence="7">
    <location>
        <begin position="125"/>
        <end position="145"/>
    </location>
</feature>
<keyword evidence="2 7" id="KW-0813">Transport</keyword>
<evidence type="ECO:0000256" key="5">
    <source>
        <dbReference type="ARBA" id="ARBA00022989"/>
    </source>
</evidence>
<protein>
    <submittedName>
        <fullName evidence="9">ABC transporter permease subunit</fullName>
    </submittedName>
</protein>
<dbReference type="GO" id="GO:0005886">
    <property type="term" value="C:plasma membrane"/>
    <property type="evidence" value="ECO:0007669"/>
    <property type="project" value="UniProtKB-SubCell"/>
</dbReference>
<organism evidence="9 10">
    <name type="scientific">Kribbella turkmenica</name>
    <dbReference type="NCBI Taxonomy" id="2530375"/>
    <lineage>
        <taxon>Bacteria</taxon>
        <taxon>Bacillati</taxon>
        <taxon>Actinomycetota</taxon>
        <taxon>Actinomycetes</taxon>
        <taxon>Propionibacteriales</taxon>
        <taxon>Kribbellaceae</taxon>
        <taxon>Kribbella</taxon>
    </lineage>
</organism>
<sequence length="257" mass="27446">MTTTPSRTARWLYGSLGFLIVLVSWQVAAQFLFAEGATIPRPGQVFAQLLRDGWELYGPNIITTGREAAKGWLLGNAVAMLLALVVVQSATIERFAMRIAVAAYFLPVVVLAPILAILFTGDWPMVVIAAMTVFFPTLVLLLVGLKTAEASSLEVVRCCGGRRLTELRKVRLPASVPSLFTALRLAAPGAVLGAVIGEYGGAEKGLGVLMINAQQSLEVERTWGVAIVLAGLVGVAYGATVLTQRLVAPWSMESRHV</sequence>
<dbReference type="RefSeq" id="WP_132316671.1">
    <property type="nucleotide sequence ID" value="NZ_SMKR01000013.1"/>
</dbReference>
<dbReference type="Pfam" id="PF00528">
    <property type="entry name" value="BPD_transp_1"/>
    <property type="match status" value="1"/>
</dbReference>
<dbReference type="Gene3D" id="1.10.3720.10">
    <property type="entry name" value="MetI-like"/>
    <property type="match status" value="1"/>
</dbReference>
<comment type="similarity">
    <text evidence="7">Belongs to the binding-protein-dependent transport system permease family.</text>
</comment>
<feature type="transmembrane region" description="Helical" evidence="7">
    <location>
        <begin position="222"/>
        <end position="242"/>
    </location>
</feature>
<gene>
    <name evidence="9" type="ORF">E1218_04895</name>
</gene>
<feature type="transmembrane region" description="Helical" evidence="7">
    <location>
        <begin position="99"/>
        <end position="119"/>
    </location>
</feature>
<dbReference type="Proteomes" id="UP000295172">
    <property type="component" value="Unassembled WGS sequence"/>
</dbReference>
<dbReference type="PROSITE" id="PS50928">
    <property type="entry name" value="ABC_TM1"/>
    <property type="match status" value="1"/>
</dbReference>
<feature type="transmembrane region" description="Helical" evidence="7">
    <location>
        <begin position="69"/>
        <end position="87"/>
    </location>
</feature>
<dbReference type="InterPro" id="IPR000515">
    <property type="entry name" value="MetI-like"/>
</dbReference>
<dbReference type="AlphaFoldDB" id="A0A4V6PDC2"/>
<evidence type="ECO:0000256" key="3">
    <source>
        <dbReference type="ARBA" id="ARBA00022475"/>
    </source>
</evidence>
<dbReference type="InterPro" id="IPR035906">
    <property type="entry name" value="MetI-like_sf"/>
</dbReference>
<feature type="transmembrane region" description="Helical" evidence="7">
    <location>
        <begin position="12"/>
        <end position="33"/>
    </location>
</feature>
<dbReference type="SUPFAM" id="SSF161098">
    <property type="entry name" value="MetI-like"/>
    <property type="match status" value="1"/>
</dbReference>
<reference evidence="9 10" key="1">
    <citation type="submission" date="2019-02" db="EMBL/GenBank/DDBJ databases">
        <title>Draft genome sequences of novel Actinobacteria.</title>
        <authorList>
            <person name="Sahin N."/>
            <person name="Ay H."/>
            <person name="Saygin H."/>
        </authorList>
    </citation>
    <scope>NUCLEOTIDE SEQUENCE [LARGE SCALE GENOMIC DNA]</scope>
    <source>
        <strain evidence="9 10">16K104</strain>
    </source>
</reference>
<proteinExistence type="inferred from homology"/>
<name>A0A4V6PDC2_9ACTN</name>
<evidence type="ECO:0000259" key="8">
    <source>
        <dbReference type="PROSITE" id="PS50928"/>
    </source>
</evidence>
<keyword evidence="10" id="KW-1185">Reference proteome</keyword>
<feature type="domain" description="ABC transmembrane type-1" evidence="8">
    <location>
        <begin position="61"/>
        <end position="244"/>
    </location>
</feature>
<keyword evidence="6 7" id="KW-0472">Membrane</keyword>
<evidence type="ECO:0000256" key="6">
    <source>
        <dbReference type="ARBA" id="ARBA00023136"/>
    </source>
</evidence>
<evidence type="ECO:0000256" key="7">
    <source>
        <dbReference type="RuleBase" id="RU363032"/>
    </source>
</evidence>
<dbReference type="OrthoDB" id="5140822at2"/>
<evidence type="ECO:0000313" key="10">
    <source>
        <dbReference type="Proteomes" id="UP000295172"/>
    </source>
</evidence>
<keyword evidence="3" id="KW-1003">Cell membrane</keyword>
<accession>A0A4V6PDC2</accession>
<keyword evidence="5 7" id="KW-1133">Transmembrane helix</keyword>
<dbReference type="EMBL" id="SMKR01000013">
    <property type="protein sequence ID" value="TDD29207.1"/>
    <property type="molecule type" value="Genomic_DNA"/>
</dbReference>
<evidence type="ECO:0000256" key="1">
    <source>
        <dbReference type="ARBA" id="ARBA00004651"/>
    </source>
</evidence>